<sequence>MECSKWTMSCTLLSVGHKRPTHDSDPPTIDDMFSQNVIHSLAVRTQWTPGIPGETYGKGFLILRIVRWTGSAREWGEYGKGKTAISLLGRGYRASCPSTRVLSKKRIRKKGKKKQLWVKGPKETLVRVDDKKS</sequence>
<dbReference type="Proteomes" id="UP000826195">
    <property type="component" value="Unassembled WGS sequence"/>
</dbReference>
<evidence type="ECO:0000313" key="1">
    <source>
        <dbReference type="EMBL" id="KAH0553648.1"/>
    </source>
</evidence>
<reference evidence="1 2" key="1">
    <citation type="journal article" date="2021" name="J. Hered.">
        <title>A chromosome-level genome assembly of the parasitoid wasp, Cotesia glomerata (Hymenoptera: Braconidae).</title>
        <authorList>
            <person name="Pinto B.J."/>
            <person name="Weis J.J."/>
            <person name="Gamble T."/>
            <person name="Ode P.J."/>
            <person name="Paul R."/>
            <person name="Zaspel J.M."/>
        </authorList>
    </citation>
    <scope>NUCLEOTIDE SEQUENCE [LARGE SCALE GENOMIC DNA]</scope>
    <source>
        <strain evidence="1">CgM1</strain>
    </source>
</reference>
<evidence type="ECO:0000313" key="2">
    <source>
        <dbReference type="Proteomes" id="UP000826195"/>
    </source>
</evidence>
<proteinExistence type="predicted"/>
<name>A0AAV7IJ49_COTGL</name>
<dbReference type="AlphaFoldDB" id="A0AAV7IJ49"/>
<protein>
    <submittedName>
        <fullName evidence="1">Uncharacterized protein</fullName>
    </submittedName>
</protein>
<dbReference type="EMBL" id="JAHXZJ010001119">
    <property type="protein sequence ID" value="KAH0553648.1"/>
    <property type="molecule type" value="Genomic_DNA"/>
</dbReference>
<gene>
    <name evidence="1" type="ORF">KQX54_003146</name>
</gene>
<organism evidence="1 2">
    <name type="scientific">Cotesia glomerata</name>
    <name type="common">Lepidopteran parasitic wasp</name>
    <name type="synonym">Apanteles glomeratus</name>
    <dbReference type="NCBI Taxonomy" id="32391"/>
    <lineage>
        <taxon>Eukaryota</taxon>
        <taxon>Metazoa</taxon>
        <taxon>Ecdysozoa</taxon>
        <taxon>Arthropoda</taxon>
        <taxon>Hexapoda</taxon>
        <taxon>Insecta</taxon>
        <taxon>Pterygota</taxon>
        <taxon>Neoptera</taxon>
        <taxon>Endopterygota</taxon>
        <taxon>Hymenoptera</taxon>
        <taxon>Apocrita</taxon>
        <taxon>Ichneumonoidea</taxon>
        <taxon>Braconidae</taxon>
        <taxon>Microgastrinae</taxon>
        <taxon>Cotesia</taxon>
    </lineage>
</organism>
<comment type="caution">
    <text evidence="1">The sequence shown here is derived from an EMBL/GenBank/DDBJ whole genome shotgun (WGS) entry which is preliminary data.</text>
</comment>
<accession>A0AAV7IJ49</accession>
<keyword evidence="2" id="KW-1185">Reference proteome</keyword>